<dbReference type="Pfam" id="PF01467">
    <property type="entry name" value="CTP_transf_like"/>
    <property type="match status" value="1"/>
</dbReference>
<name>A0AAN6U0V3_9PEZI</name>
<proteinExistence type="predicted"/>
<accession>A0AAN6U0V3</accession>
<evidence type="ECO:0000313" key="2">
    <source>
        <dbReference type="EMBL" id="KAK4124293.1"/>
    </source>
</evidence>
<gene>
    <name evidence="2" type="ORF">N657DRAFT_644508</name>
</gene>
<dbReference type="GO" id="GO:0004140">
    <property type="term" value="F:dephospho-CoA kinase activity"/>
    <property type="evidence" value="ECO:0007669"/>
    <property type="project" value="TreeGrafter"/>
</dbReference>
<dbReference type="SUPFAM" id="SSF52374">
    <property type="entry name" value="Nucleotidylyl transferase"/>
    <property type="match status" value="1"/>
</dbReference>
<dbReference type="GeneID" id="87829547"/>
<dbReference type="EMBL" id="MU853227">
    <property type="protein sequence ID" value="KAK4124293.1"/>
    <property type="molecule type" value="Genomic_DNA"/>
</dbReference>
<evidence type="ECO:0000259" key="1">
    <source>
        <dbReference type="Pfam" id="PF01467"/>
    </source>
</evidence>
<reference evidence="2" key="2">
    <citation type="submission" date="2023-05" db="EMBL/GenBank/DDBJ databases">
        <authorList>
            <consortium name="Lawrence Berkeley National Laboratory"/>
            <person name="Steindorff A."/>
            <person name="Hensen N."/>
            <person name="Bonometti L."/>
            <person name="Westerberg I."/>
            <person name="Brannstrom I.O."/>
            <person name="Guillou S."/>
            <person name="Cros-Aarteil S."/>
            <person name="Calhoun S."/>
            <person name="Haridas S."/>
            <person name="Kuo A."/>
            <person name="Mondo S."/>
            <person name="Pangilinan J."/>
            <person name="Riley R."/>
            <person name="Labutti K."/>
            <person name="Andreopoulos B."/>
            <person name="Lipzen A."/>
            <person name="Chen C."/>
            <person name="Yanf M."/>
            <person name="Daum C."/>
            <person name="Ng V."/>
            <person name="Clum A."/>
            <person name="Ohm R."/>
            <person name="Martin F."/>
            <person name="Silar P."/>
            <person name="Natvig D."/>
            <person name="Lalanne C."/>
            <person name="Gautier V."/>
            <person name="Ament-Velasquez S.L."/>
            <person name="Kruys A."/>
            <person name="Hutchinson M.I."/>
            <person name="Powell A.J."/>
            <person name="Barry K."/>
            <person name="Miller A.N."/>
            <person name="Grigoriev I.V."/>
            <person name="Debuchy R."/>
            <person name="Gladieux P."/>
            <person name="Thoren M.H."/>
            <person name="Johannesson H."/>
        </authorList>
    </citation>
    <scope>NUCLEOTIDE SEQUENCE</scope>
    <source>
        <strain evidence="2">CBS 731.68</strain>
    </source>
</reference>
<dbReference type="GO" id="GO:0015937">
    <property type="term" value="P:coenzyme A biosynthetic process"/>
    <property type="evidence" value="ECO:0007669"/>
    <property type="project" value="TreeGrafter"/>
</dbReference>
<feature type="domain" description="Cytidyltransferase-like" evidence="1">
    <location>
        <begin position="210"/>
        <end position="397"/>
    </location>
</feature>
<keyword evidence="3" id="KW-1185">Reference proteome</keyword>
<reference evidence="2" key="1">
    <citation type="journal article" date="2023" name="Mol. Phylogenet. Evol.">
        <title>Genome-scale phylogeny and comparative genomics of the fungal order Sordariales.</title>
        <authorList>
            <person name="Hensen N."/>
            <person name="Bonometti L."/>
            <person name="Westerberg I."/>
            <person name="Brannstrom I.O."/>
            <person name="Guillou S."/>
            <person name="Cros-Aarteil S."/>
            <person name="Calhoun S."/>
            <person name="Haridas S."/>
            <person name="Kuo A."/>
            <person name="Mondo S."/>
            <person name="Pangilinan J."/>
            <person name="Riley R."/>
            <person name="LaButti K."/>
            <person name="Andreopoulos B."/>
            <person name="Lipzen A."/>
            <person name="Chen C."/>
            <person name="Yan M."/>
            <person name="Daum C."/>
            <person name="Ng V."/>
            <person name="Clum A."/>
            <person name="Steindorff A."/>
            <person name="Ohm R.A."/>
            <person name="Martin F."/>
            <person name="Silar P."/>
            <person name="Natvig D.O."/>
            <person name="Lalanne C."/>
            <person name="Gautier V."/>
            <person name="Ament-Velasquez S.L."/>
            <person name="Kruys A."/>
            <person name="Hutchinson M.I."/>
            <person name="Powell A.J."/>
            <person name="Barry K."/>
            <person name="Miller A.N."/>
            <person name="Grigoriev I.V."/>
            <person name="Debuchy R."/>
            <person name="Gladieux P."/>
            <person name="Hiltunen Thoren M."/>
            <person name="Johannesson H."/>
        </authorList>
    </citation>
    <scope>NUCLEOTIDE SEQUENCE</scope>
    <source>
        <strain evidence="2">CBS 731.68</strain>
    </source>
</reference>
<dbReference type="PANTHER" id="PTHR10695">
    <property type="entry name" value="DEPHOSPHO-COA KINASE-RELATED"/>
    <property type="match status" value="1"/>
</dbReference>
<dbReference type="InterPro" id="IPR014729">
    <property type="entry name" value="Rossmann-like_a/b/a_fold"/>
</dbReference>
<dbReference type="PANTHER" id="PTHR10695:SF46">
    <property type="entry name" value="BIFUNCTIONAL COENZYME A SYNTHASE-RELATED"/>
    <property type="match status" value="1"/>
</dbReference>
<dbReference type="RefSeq" id="XP_062648064.1">
    <property type="nucleotide sequence ID" value="XM_062792778.1"/>
</dbReference>
<protein>
    <recommendedName>
        <fullName evidence="1">Cytidyltransferase-like domain-containing protein</fullName>
    </recommendedName>
</protein>
<dbReference type="Proteomes" id="UP001302602">
    <property type="component" value="Unassembled WGS sequence"/>
</dbReference>
<evidence type="ECO:0000313" key="3">
    <source>
        <dbReference type="Proteomes" id="UP001302602"/>
    </source>
</evidence>
<organism evidence="2 3">
    <name type="scientific">Parathielavia appendiculata</name>
    <dbReference type="NCBI Taxonomy" id="2587402"/>
    <lineage>
        <taxon>Eukaryota</taxon>
        <taxon>Fungi</taxon>
        <taxon>Dikarya</taxon>
        <taxon>Ascomycota</taxon>
        <taxon>Pezizomycotina</taxon>
        <taxon>Sordariomycetes</taxon>
        <taxon>Sordariomycetidae</taxon>
        <taxon>Sordariales</taxon>
        <taxon>Chaetomiaceae</taxon>
        <taxon>Parathielavia</taxon>
    </lineage>
</organism>
<dbReference type="AlphaFoldDB" id="A0AAN6U0V3"/>
<dbReference type="InterPro" id="IPR004821">
    <property type="entry name" value="Cyt_trans-like"/>
</dbReference>
<sequence length="426" mass="46733">MRQEDLPSLLLLPYPPDPLSRASLNAAYRSSLKAALSKVKRPTGAAKLVVAVACPVLQGQFLHSKTLSWPRAQALVAGVYSIISILCVQLSISTEVDGGPGSVDATVLLIDGDRNKQYTDDLRPAIEPNNTVIVDMATFASAFFPWNLIFTVRSEMGYQVYQTYLKVAEGRQHLLQDQLVPVEGGLTMHIAKADASSLPPQTATYQTVCLGGTFDYLHPGHKLLLTAGALLLQVPRRGDPSPPCRYIIGITGDEMLKSKKFAEYVQPWEQRARNVIVFLARLLELSPRGWKNGTGPRIDERDGEFTTIFRDGTIQVRCVRIQDAFGPTITEENIQALVVSGETRSGGQAVNDKRAELGWHALSVFEVDVLDADEIDEDEPTKTENFASKISSTAIRQQKAARDGSKLNHDGGHVQGLIDNSKFTCY</sequence>
<dbReference type="Gene3D" id="3.40.50.620">
    <property type="entry name" value="HUPs"/>
    <property type="match status" value="1"/>
</dbReference>
<comment type="caution">
    <text evidence="2">The sequence shown here is derived from an EMBL/GenBank/DDBJ whole genome shotgun (WGS) entry which is preliminary data.</text>
</comment>